<sequence length="114" mass="13140">MIDHAHLNSLIQLIGKDTMNDIRLEFITDSQEKMALLFQAWDNEDYDTIKNIGHSLKSASLNMALRRLAEQFQQIERLAAQHNKQDMQAIMDHLPALHQASLKELDELFLNGLN</sequence>
<dbReference type="AlphaFoldDB" id="A0A318UUT9"/>
<feature type="modified residue" description="Phosphohistidine" evidence="2">
    <location>
        <position position="54"/>
    </location>
</feature>
<dbReference type="EMBL" id="QKLW01000010">
    <property type="protein sequence ID" value="PYF78978.1"/>
    <property type="molecule type" value="Genomic_DNA"/>
</dbReference>
<evidence type="ECO:0000256" key="1">
    <source>
        <dbReference type="ARBA" id="ARBA00023012"/>
    </source>
</evidence>
<gene>
    <name evidence="4" type="ORF">DFP75_110109</name>
</gene>
<proteinExistence type="predicted"/>
<keyword evidence="2" id="KW-0597">Phosphoprotein</keyword>
<comment type="caution">
    <text evidence="4">The sequence shown here is derived from an EMBL/GenBank/DDBJ whole genome shotgun (WGS) entry which is preliminary data.</text>
</comment>
<evidence type="ECO:0000313" key="5">
    <source>
        <dbReference type="Proteomes" id="UP000247551"/>
    </source>
</evidence>
<dbReference type="SUPFAM" id="SSF47226">
    <property type="entry name" value="Histidine-containing phosphotransfer domain, HPT domain"/>
    <property type="match status" value="1"/>
</dbReference>
<dbReference type="Gene3D" id="1.20.120.160">
    <property type="entry name" value="HPT domain"/>
    <property type="match status" value="1"/>
</dbReference>
<dbReference type="Pfam" id="PF01627">
    <property type="entry name" value="Hpt"/>
    <property type="match status" value="1"/>
</dbReference>
<accession>A0A318UUT9</accession>
<evidence type="ECO:0000256" key="2">
    <source>
        <dbReference type="PROSITE-ProRule" id="PRU00110"/>
    </source>
</evidence>
<dbReference type="PROSITE" id="PS50894">
    <property type="entry name" value="HPT"/>
    <property type="match status" value="1"/>
</dbReference>
<evidence type="ECO:0000313" key="4">
    <source>
        <dbReference type="EMBL" id="PYF78978.1"/>
    </source>
</evidence>
<dbReference type="InterPro" id="IPR036641">
    <property type="entry name" value="HPT_dom_sf"/>
</dbReference>
<keyword evidence="5" id="KW-1185">Reference proteome</keyword>
<dbReference type="GO" id="GO:0004672">
    <property type="term" value="F:protein kinase activity"/>
    <property type="evidence" value="ECO:0007669"/>
    <property type="project" value="UniProtKB-ARBA"/>
</dbReference>
<feature type="domain" description="HPt" evidence="3">
    <location>
        <begin position="15"/>
        <end position="114"/>
    </location>
</feature>
<dbReference type="GO" id="GO:0000160">
    <property type="term" value="P:phosphorelay signal transduction system"/>
    <property type="evidence" value="ECO:0007669"/>
    <property type="project" value="UniProtKB-KW"/>
</dbReference>
<evidence type="ECO:0000259" key="3">
    <source>
        <dbReference type="PROSITE" id="PS50894"/>
    </source>
</evidence>
<dbReference type="Proteomes" id="UP000247551">
    <property type="component" value="Unassembled WGS sequence"/>
</dbReference>
<dbReference type="InterPro" id="IPR008207">
    <property type="entry name" value="Sig_transdc_His_kin_Hpt_dom"/>
</dbReference>
<keyword evidence="1" id="KW-0902">Two-component regulatory system</keyword>
<dbReference type="RefSeq" id="WP_110577116.1">
    <property type="nucleotide sequence ID" value="NZ_QKLW01000010.1"/>
</dbReference>
<organism evidence="4 5">
    <name type="scientific">Marinomonas alcarazii</name>
    <dbReference type="NCBI Taxonomy" id="491949"/>
    <lineage>
        <taxon>Bacteria</taxon>
        <taxon>Pseudomonadati</taxon>
        <taxon>Pseudomonadota</taxon>
        <taxon>Gammaproteobacteria</taxon>
        <taxon>Oceanospirillales</taxon>
        <taxon>Oceanospirillaceae</taxon>
        <taxon>Marinomonas</taxon>
    </lineage>
</organism>
<name>A0A318UUT9_9GAMM</name>
<protein>
    <submittedName>
        <fullName evidence="4">HPt (Histidine-containing phosphotransfer) domain-containing protein</fullName>
    </submittedName>
</protein>
<reference evidence="4 5" key="1">
    <citation type="submission" date="2018-06" db="EMBL/GenBank/DDBJ databases">
        <title>Genomic Encyclopedia of Type Strains, Phase III (KMG-III): the genomes of soil and plant-associated and newly described type strains.</title>
        <authorList>
            <person name="Whitman W."/>
        </authorList>
    </citation>
    <scope>NUCLEOTIDE SEQUENCE [LARGE SCALE GENOMIC DNA]</scope>
    <source>
        <strain evidence="4 5">CECT 7730</strain>
    </source>
</reference>